<comment type="cofactor">
    <cofactor evidence="1">
        <name>Zn(2+)</name>
        <dbReference type="ChEBI" id="CHEBI:29105"/>
    </cofactor>
</comment>
<evidence type="ECO:0000256" key="6">
    <source>
        <dbReference type="ARBA" id="ARBA00022723"/>
    </source>
</evidence>
<keyword evidence="6" id="KW-0479">Metal-binding</keyword>
<dbReference type="EMBL" id="JADGJH010000080">
    <property type="protein sequence ID" value="KAJ3139094.1"/>
    <property type="molecule type" value="Genomic_DNA"/>
</dbReference>
<dbReference type="EC" id="3.5.4.4" evidence="4"/>
<dbReference type="GO" id="GO:0005576">
    <property type="term" value="C:extracellular region"/>
    <property type="evidence" value="ECO:0007669"/>
    <property type="project" value="UniProtKB-SubCell"/>
</dbReference>
<evidence type="ECO:0000256" key="3">
    <source>
        <dbReference type="ARBA" id="ARBA00006083"/>
    </source>
</evidence>
<protein>
    <recommendedName>
        <fullName evidence="4">adenosine deaminase</fullName>
        <ecNumber evidence="4">3.5.4.4</ecNumber>
    </recommendedName>
</protein>
<keyword evidence="8" id="KW-0378">Hydrolase</keyword>
<evidence type="ECO:0000259" key="10">
    <source>
        <dbReference type="Pfam" id="PF00962"/>
    </source>
</evidence>
<evidence type="ECO:0000313" key="11">
    <source>
        <dbReference type="EMBL" id="KAJ3139094.1"/>
    </source>
</evidence>
<comment type="similarity">
    <text evidence="3">Belongs to the metallo-dependent hydrolases superfamily. Adenosine and AMP deaminases family. ADGF subfamily.</text>
</comment>
<dbReference type="Gene3D" id="3.20.20.140">
    <property type="entry name" value="Metal-dependent hydrolases"/>
    <property type="match status" value="1"/>
</dbReference>
<keyword evidence="7" id="KW-0732">Signal</keyword>
<evidence type="ECO:0000256" key="8">
    <source>
        <dbReference type="ARBA" id="ARBA00022801"/>
    </source>
</evidence>
<comment type="caution">
    <text evidence="11">The sequence shown here is derived from an EMBL/GenBank/DDBJ whole genome shotgun (WGS) entry which is preliminary data.</text>
</comment>
<evidence type="ECO:0000256" key="1">
    <source>
        <dbReference type="ARBA" id="ARBA00001947"/>
    </source>
</evidence>
<dbReference type="PANTHER" id="PTHR11409">
    <property type="entry name" value="ADENOSINE DEAMINASE"/>
    <property type="match status" value="1"/>
</dbReference>
<keyword evidence="12" id="KW-1185">Reference proteome</keyword>
<dbReference type="Pfam" id="PF00962">
    <property type="entry name" value="A_deaminase"/>
    <property type="match status" value="1"/>
</dbReference>
<dbReference type="GO" id="GO:0046103">
    <property type="term" value="P:inosine biosynthetic process"/>
    <property type="evidence" value="ECO:0007669"/>
    <property type="project" value="TreeGrafter"/>
</dbReference>
<dbReference type="InterPro" id="IPR032466">
    <property type="entry name" value="Metal_Hydrolase"/>
</dbReference>
<evidence type="ECO:0000313" key="12">
    <source>
        <dbReference type="Proteomes" id="UP001211907"/>
    </source>
</evidence>
<evidence type="ECO:0000256" key="5">
    <source>
        <dbReference type="ARBA" id="ARBA00022525"/>
    </source>
</evidence>
<comment type="subcellular location">
    <subcellularLocation>
        <location evidence="2">Secreted</location>
    </subcellularLocation>
</comment>
<dbReference type="AlphaFoldDB" id="A0AAD5T9Y3"/>
<comment type="catalytic activity">
    <reaction evidence="9">
        <text>adenosine + H2O + H(+) = inosine + NH4(+)</text>
        <dbReference type="Rhea" id="RHEA:24408"/>
        <dbReference type="ChEBI" id="CHEBI:15377"/>
        <dbReference type="ChEBI" id="CHEBI:15378"/>
        <dbReference type="ChEBI" id="CHEBI:16335"/>
        <dbReference type="ChEBI" id="CHEBI:17596"/>
        <dbReference type="ChEBI" id="CHEBI:28938"/>
        <dbReference type="EC" id="3.5.4.4"/>
    </reaction>
</comment>
<gene>
    <name evidence="11" type="ORF">HK100_011944</name>
</gene>
<evidence type="ECO:0000256" key="4">
    <source>
        <dbReference type="ARBA" id="ARBA00012784"/>
    </source>
</evidence>
<dbReference type="PANTHER" id="PTHR11409:SF39">
    <property type="entry name" value="ADENOSINE DEAMINASE 2"/>
    <property type="match status" value="1"/>
</dbReference>
<evidence type="ECO:0000256" key="9">
    <source>
        <dbReference type="ARBA" id="ARBA00047764"/>
    </source>
</evidence>
<dbReference type="Proteomes" id="UP001211907">
    <property type="component" value="Unassembled WGS sequence"/>
</dbReference>
<keyword evidence="5" id="KW-0964">Secreted</keyword>
<dbReference type="SUPFAM" id="SSF51556">
    <property type="entry name" value="Metallo-dependent hydrolases"/>
    <property type="match status" value="1"/>
</dbReference>
<reference evidence="11" key="1">
    <citation type="submission" date="2020-05" db="EMBL/GenBank/DDBJ databases">
        <title>Phylogenomic resolution of chytrid fungi.</title>
        <authorList>
            <person name="Stajich J.E."/>
            <person name="Amses K."/>
            <person name="Simmons R."/>
            <person name="Seto K."/>
            <person name="Myers J."/>
            <person name="Bonds A."/>
            <person name="Quandt C.A."/>
            <person name="Barry K."/>
            <person name="Liu P."/>
            <person name="Grigoriev I."/>
            <person name="Longcore J.E."/>
            <person name="James T.Y."/>
        </authorList>
    </citation>
    <scope>NUCLEOTIDE SEQUENCE</scope>
    <source>
        <strain evidence="11">JEL0513</strain>
    </source>
</reference>
<proteinExistence type="inferred from homology"/>
<evidence type="ECO:0000256" key="7">
    <source>
        <dbReference type="ARBA" id="ARBA00022729"/>
    </source>
</evidence>
<name>A0AAD5T9Y3_9FUNG</name>
<sequence>MAEAKKACLLLEAQRLRFDAGAELATDAAADALFVRLRNAEHDHLKPRHKLPPMIPFGEGRAIIDNESTVFDIIKRIPKAALLHSHVGALASRRWMVGAIKDEPHLWIAPLSTPTAVIPIFKFASEKPEKLENSGLPSESTSSGATDAAAFLTGWDDWIKAVDAFRDFDDSFESWILESLSCVDRSGDNEWTVWAHFSNCFRSDSGISGYAPFFERIIRHVLESYYSMGIYHIEARATNFRLHNLSGVKHPVSETYRIIRTYLADFNTSLQPEQIPMSFKLIYSPLRNISNEELKFCMDECAALYREFPDVLVGFDLVGHEENGRSLAEFMPTIEEWKSQETNPILPPFFFHAGETSSVGSQSALNVFDAVALGTKRIGHGYSIARYMQALAPSLQNICVEVCPLSNQILRLCSNLSNHPLATLLQHNIPVAICSDDPGMFGYEGVDYDYYMVAIAFEFITLKSLRVLVSNSIKYAEVDETRREALDHAFQKEWKIFEKWLLNSSDKLVKKSYDLSK</sequence>
<dbReference type="InterPro" id="IPR006330">
    <property type="entry name" value="Ado/ade_deaminase"/>
</dbReference>
<dbReference type="GO" id="GO:0004000">
    <property type="term" value="F:adenosine deaminase activity"/>
    <property type="evidence" value="ECO:0007669"/>
    <property type="project" value="TreeGrafter"/>
</dbReference>
<dbReference type="GO" id="GO:0006154">
    <property type="term" value="P:adenosine catabolic process"/>
    <property type="evidence" value="ECO:0007669"/>
    <property type="project" value="TreeGrafter"/>
</dbReference>
<dbReference type="InterPro" id="IPR001365">
    <property type="entry name" value="A_deaminase_dom"/>
</dbReference>
<feature type="domain" description="Adenosine deaminase" evidence="10">
    <location>
        <begin position="278"/>
        <end position="487"/>
    </location>
</feature>
<dbReference type="GO" id="GO:0046872">
    <property type="term" value="F:metal ion binding"/>
    <property type="evidence" value="ECO:0007669"/>
    <property type="project" value="UniProtKB-KW"/>
</dbReference>
<evidence type="ECO:0000256" key="2">
    <source>
        <dbReference type="ARBA" id="ARBA00004613"/>
    </source>
</evidence>
<dbReference type="FunFam" id="3.20.20.140:FF:000017">
    <property type="entry name" value="Adenosine deaminase 2"/>
    <property type="match status" value="1"/>
</dbReference>
<accession>A0AAD5T9Y3</accession>
<organism evidence="11 12">
    <name type="scientific">Physocladia obscura</name>
    <dbReference type="NCBI Taxonomy" id="109957"/>
    <lineage>
        <taxon>Eukaryota</taxon>
        <taxon>Fungi</taxon>
        <taxon>Fungi incertae sedis</taxon>
        <taxon>Chytridiomycota</taxon>
        <taxon>Chytridiomycota incertae sedis</taxon>
        <taxon>Chytridiomycetes</taxon>
        <taxon>Chytridiales</taxon>
        <taxon>Chytriomycetaceae</taxon>
        <taxon>Physocladia</taxon>
    </lineage>
</organism>